<sequence length="55" mass="6306">MKVNSLYLHEFFIGFIAGATSVSIISLLFLAEITFTHPAFFLECLVHSMHMLRLF</sequence>
<evidence type="ECO:0000313" key="3">
    <source>
        <dbReference type="Proteomes" id="UP000242222"/>
    </source>
</evidence>
<feature type="transmembrane region" description="Helical" evidence="1">
    <location>
        <begin position="12"/>
        <end position="31"/>
    </location>
</feature>
<gene>
    <name evidence="2" type="ORF">SAMN05216516_102275</name>
</gene>
<organism evidence="2 3">
    <name type="scientific">Izhakiella capsodis</name>
    <dbReference type="NCBI Taxonomy" id="1367852"/>
    <lineage>
        <taxon>Bacteria</taxon>
        <taxon>Pseudomonadati</taxon>
        <taxon>Pseudomonadota</taxon>
        <taxon>Gammaproteobacteria</taxon>
        <taxon>Enterobacterales</taxon>
        <taxon>Erwiniaceae</taxon>
        <taxon>Izhakiella</taxon>
    </lineage>
</organism>
<dbReference type="AlphaFoldDB" id="A0A1I4W5F4"/>
<keyword evidence="3" id="KW-1185">Reference proteome</keyword>
<evidence type="ECO:0000313" key="2">
    <source>
        <dbReference type="EMBL" id="SFN08279.1"/>
    </source>
</evidence>
<keyword evidence="1" id="KW-0472">Membrane</keyword>
<protein>
    <submittedName>
        <fullName evidence="2">Uncharacterized protein</fullName>
    </submittedName>
</protein>
<keyword evidence="1" id="KW-1133">Transmembrane helix</keyword>
<evidence type="ECO:0000256" key="1">
    <source>
        <dbReference type="SAM" id="Phobius"/>
    </source>
</evidence>
<dbReference type="Proteomes" id="UP000242222">
    <property type="component" value="Unassembled WGS sequence"/>
</dbReference>
<proteinExistence type="predicted"/>
<reference evidence="3" key="1">
    <citation type="submission" date="2016-10" db="EMBL/GenBank/DDBJ databases">
        <authorList>
            <person name="Varghese N."/>
            <person name="Submissions S."/>
        </authorList>
    </citation>
    <scope>NUCLEOTIDE SEQUENCE [LARGE SCALE GENOMIC DNA]</scope>
    <source>
        <strain evidence="3">N6PO6</strain>
    </source>
</reference>
<keyword evidence="1" id="KW-0812">Transmembrane</keyword>
<accession>A0A1I4W5F4</accession>
<dbReference type="EMBL" id="FOVC01000002">
    <property type="protein sequence ID" value="SFN08279.1"/>
    <property type="molecule type" value="Genomic_DNA"/>
</dbReference>
<name>A0A1I4W5F4_9GAMM</name>